<dbReference type="PANTHER" id="PTHR33428:SF14">
    <property type="entry name" value="CARBOXYLESTERASE TYPE B DOMAIN-CONTAINING PROTEIN"/>
    <property type="match status" value="1"/>
</dbReference>
<feature type="chain" id="PRO_5034308619" evidence="2">
    <location>
        <begin position="20"/>
        <end position="366"/>
    </location>
</feature>
<sequence length="366" mass="39033">MFFLHLIAWLPVIPVSAQGKPDSGCPKLTKSAPSPTKPKNCPDPKTVPAVKGTLRDNECLIGGIMGGDFFNPCYAPNVGAGMGSILSGGKDGGGIGKAKQDWSGGSGPFNARYSTDPSLPLHTIYAPKVVVPGKKLPLLVWANGACATNGASFTNLLTELSSHGILILATGAPKTPWGTPIPNYTSTLLSPTSSDKSRAIQLTEAIDWAFRGAAEGKYGSVDLDRVGAAGQSCGGVEAYSASVFEPRVRVVGIYNTGVVDPGRRWYLKEMKQVIGHFHGGKGDFSYDYIEQDFREIPATLPAVKLQLQAGHMGTYFEPQGGKFGKASVAFWKWQLQGDESSKALFFNKSSSLYADGWQIDTSHWKA</sequence>
<dbReference type="PANTHER" id="PTHR33428">
    <property type="entry name" value="CHLOROPHYLLASE-2, CHLOROPLASTIC"/>
    <property type="match status" value="1"/>
</dbReference>
<proteinExistence type="predicted"/>
<evidence type="ECO:0000256" key="2">
    <source>
        <dbReference type="SAM" id="SignalP"/>
    </source>
</evidence>
<organism evidence="3 4">
    <name type="scientific">Venturia inaequalis</name>
    <name type="common">Apple scab fungus</name>
    <dbReference type="NCBI Taxonomy" id="5025"/>
    <lineage>
        <taxon>Eukaryota</taxon>
        <taxon>Fungi</taxon>
        <taxon>Dikarya</taxon>
        <taxon>Ascomycota</taxon>
        <taxon>Pezizomycotina</taxon>
        <taxon>Dothideomycetes</taxon>
        <taxon>Pleosporomycetidae</taxon>
        <taxon>Venturiales</taxon>
        <taxon>Venturiaceae</taxon>
        <taxon>Venturia</taxon>
    </lineage>
</organism>
<feature type="signal peptide" evidence="2">
    <location>
        <begin position="1"/>
        <end position="19"/>
    </location>
</feature>
<evidence type="ECO:0000256" key="1">
    <source>
        <dbReference type="SAM" id="MobiDB-lite"/>
    </source>
</evidence>
<gene>
    <name evidence="3" type="ORF">EG327_004401</name>
</gene>
<accession>A0A8H3ZAF3</accession>
<dbReference type="EMBL" id="WNWR01000262">
    <property type="protein sequence ID" value="KAE9986277.1"/>
    <property type="molecule type" value="Genomic_DNA"/>
</dbReference>
<name>A0A8H3ZAF3_VENIN</name>
<keyword evidence="2" id="KW-0732">Signal</keyword>
<dbReference type="Proteomes" id="UP000490939">
    <property type="component" value="Unassembled WGS sequence"/>
</dbReference>
<dbReference type="Gene3D" id="3.40.50.1820">
    <property type="entry name" value="alpha/beta hydrolase"/>
    <property type="match status" value="1"/>
</dbReference>
<keyword evidence="4" id="KW-1185">Reference proteome</keyword>
<feature type="region of interest" description="Disordered" evidence="1">
    <location>
        <begin position="19"/>
        <end position="44"/>
    </location>
</feature>
<protein>
    <submittedName>
        <fullName evidence="3">Uncharacterized protein</fullName>
    </submittedName>
</protein>
<evidence type="ECO:0000313" key="4">
    <source>
        <dbReference type="Proteomes" id="UP000490939"/>
    </source>
</evidence>
<reference evidence="3 4" key="1">
    <citation type="submission" date="2019-07" db="EMBL/GenBank/DDBJ databases">
        <title>Venturia inaequalis Genome Resource.</title>
        <authorList>
            <person name="Lichtner F.J."/>
        </authorList>
    </citation>
    <scope>NUCLEOTIDE SEQUENCE [LARGE SCALE GENOMIC DNA]</scope>
    <source>
        <strain evidence="3 4">DMI_063113</strain>
    </source>
</reference>
<dbReference type="InterPro" id="IPR029058">
    <property type="entry name" value="AB_hydrolase_fold"/>
</dbReference>
<dbReference type="AlphaFoldDB" id="A0A8H3ZAF3"/>
<dbReference type="SUPFAM" id="SSF53474">
    <property type="entry name" value="alpha/beta-Hydrolases"/>
    <property type="match status" value="1"/>
</dbReference>
<evidence type="ECO:0000313" key="3">
    <source>
        <dbReference type="EMBL" id="KAE9986277.1"/>
    </source>
</evidence>
<comment type="caution">
    <text evidence="3">The sequence shown here is derived from an EMBL/GenBank/DDBJ whole genome shotgun (WGS) entry which is preliminary data.</text>
</comment>